<reference evidence="3" key="1">
    <citation type="journal article" date="2021" name="Front. Microbiol.">
        <title>Comprehensive Comparative Genomics and Phenotyping of Methylobacterium Species.</title>
        <authorList>
            <person name="Alessa O."/>
            <person name="Ogura Y."/>
            <person name="Fujitani Y."/>
            <person name="Takami H."/>
            <person name="Hayashi T."/>
            <person name="Sahin N."/>
            <person name="Tani A."/>
        </authorList>
    </citation>
    <scope>NUCLEOTIDE SEQUENCE</scope>
    <source>
        <strain evidence="3">DSM 14458</strain>
    </source>
</reference>
<feature type="compositionally biased region" description="Polar residues" evidence="1">
    <location>
        <begin position="61"/>
        <end position="73"/>
    </location>
</feature>
<organism evidence="3 4">
    <name type="scientific">Methylorubrum suomiense</name>
    <dbReference type="NCBI Taxonomy" id="144191"/>
    <lineage>
        <taxon>Bacteria</taxon>
        <taxon>Pseudomonadati</taxon>
        <taxon>Pseudomonadota</taxon>
        <taxon>Alphaproteobacteria</taxon>
        <taxon>Hyphomicrobiales</taxon>
        <taxon>Methylobacteriaceae</taxon>
        <taxon>Methylorubrum</taxon>
    </lineage>
</organism>
<keyword evidence="2" id="KW-0732">Signal</keyword>
<protein>
    <submittedName>
        <fullName evidence="3">Uncharacterized protein</fullName>
    </submittedName>
</protein>
<feature type="region of interest" description="Disordered" evidence="1">
    <location>
        <begin position="61"/>
        <end position="88"/>
    </location>
</feature>
<evidence type="ECO:0000313" key="3">
    <source>
        <dbReference type="EMBL" id="GJE75490.1"/>
    </source>
</evidence>
<feature type="signal peptide" evidence="2">
    <location>
        <begin position="1"/>
        <end position="24"/>
    </location>
</feature>
<proteinExistence type="predicted"/>
<comment type="caution">
    <text evidence="3">The sequence shown here is derived from an EMBL/GenBank/DDBJ whole genome shotgun (WGS) entry which is preliminary data.</text>
</comment>
<dbReference type="EMBL" id="BPRE01000005">
    <property type="protein sequence ID" value="GJE75490.1"/>
    <property type="molecule type" value="Genomic_DNA"/>
</dbReference>
<evidence type="ECO:0000313" key="4">
    <source>
        <dbReference type="Proteomes" id="UP001055093"/>
    </source>
</evidence>
<gene>
    <name evidence="3" type="ORF">BGCPKDLD_2074</name>
</gene>
<dbReference type="Proteomes" id="UP001055093">
    <property type="component" value="Unassembled WGS sequence"/>
</dbReference>
<sequence length="88" mass="9019">MKTRIAAAVAALVLGAAPLSSAMAQNWGGRYTGYAAPYEVETTGSLGYVAGPTYAAPSCPQSSAAEGNANQQHFPVKQYGQTSGGYRC</sequence>
<dbReference type="RefSeq" id="WP_137830576.1">
    <property type="nucleotide sequence ID" value="NZ_BPRE01000005.1"/>
</dbReference>
<evidence type="ECO:0000256" key="2">
    <source>
        <dbReference type="SAM" id="SignalP"/>
    </source>
</evidence>
<feature type="chain" id="PRO_5046613820" evidence="2">
    <location>
        <begin position="25"/>
        <end position="88"/>
    </location>
</feature>
<accession>A0ABQ4UUS9</accession>
<reference evidence="3" key="2">
    <citation type="submission" date="2021-08" db="EMBL/GenBank/DDBJ databases">
        <authorList>
            <person name="Tani A."/>
            <person name="Ola A."/>
            <person name="Ogura Y."/>
            <person name="Katsura K."/>
            <person name="Hayashi T."/>
        </authorList>
    </citation>
    <scope>NUCLEOTIDE SEQUENCE</scope>
    <source>
        <strain evidence="3">DSM 14458</strain>
    </source>
</reference>
<keyword evidence="4" id="KW-1185">Reference proteome</keyword>
<evidence type="ECO:0000256" key="1">
    <source>
        <dbReference type="SAM" id="MobiDB-lite"/>
    </source>
</evidence>
<name>A0ABQ4UUS9_9HYPH</name>